<comment type="caution">
    <text evidence="2">The sequence shown here is derived from an EMBL/GenBank/DDBJ whole genome shotgun (WGS) entry which is preliminary data.</text>
</comment>
<dbReference type="InterPro" id="IPR019349">
    <property type="entry name" value="Ribosomal_mS35_mit"/>
</dbReference>
<reference evidence="2 3" key="1">
    <citation type="submission" date="2016-03" db="EMBL/GenBank/DDBJ databases">
        <title>Whole genome sequencing of Grifola frondosa 9006-11.</title>
        <authorList>
            <person name="Min B."/>
            <person name="Park H."/>
            <person name="Kim J.-G."/>
            <person name="Cho H."/>
            <person name="Oh Y.-L."/>
            <person name="Kong W.-S."/>
            <person name="Choi I.-G."/>
        </authorList>
    </citation>
    <scope>NUCLEOTIDE SEQUENCE [LARGE SCALE GENOMIC DNA]</scope>
    <source>
        <strain evidence="2 3">9006-11</strain>
    </source>
</reference>
<accession>A0A1C7MPJ5</accession>
<dbReference type="Pfam" id="PF10213">
    <property type="entry name" value="MRP-S28"/>
    <property type="match status" value="1"/>
</dbReference>
<keyword evidence="2" id="KW-0689">Ribosomal protein</keyword>
<proteinExistence type="predicted"/>
<evidence type="ECO:0000313" key="3">
    <source>
        <dbReference type="Proteomes" id="UP000092993"/>
    </source>
</evidence>
<keyword evidence="2" id="KW-0687">Ribonucleoprotein</keyword>
<feature type="domain" description="Small ribosomal subunit protein mS35 mitochondrial conserved" evidence="1">
    <location>
        <begin position="98"/>
        <end position="251"/>
    </location>
</feature>
<evidence type="ECO:0000259" key="1">
    <source>
        <dbReference type="Pfam" id="PF10213"/>
    </source>
</evidence>
<dbReference type="GO" id="GO:0003735">
    <property type="term" value="F:structural constituent of ribosome"/>
    <property type="evidence" value="ECO:0007669"/>
    <property type="project" value="InterPro"/>
</dbReference>
<dbReference type="EMBL" id="LUGG01000001">
    <property type="protein sequence ID" value="OBZ78617.1"/>
    <property type="molecule type" value="Genomic_DNA"/>
</dbReference>
<organism evidence="2 3">
    <name type="scientific">Grifola frondosa</name>
    <name type="common">Maitake</name>
    <name type="synonym">Polyporus frondosus</name>
    <dbReference type="NCBI Taxonomy" id="5627"/>
    <lineage>
        <taxon>Eukaryota</taxon>
        <taxon>Fungi</taxon>
        <taxon>Dikarya</taxon>
        <taxon>Basidiomycota</taxon>
        <taxon>Agaricomycotina</taxon>
        <taxon>Agaricomycetes</taxon>
        <taxon>Polyporales</taxon>
        <taxon>Grifolaceae</taxon>
        <taxon>Grifola</taxon>
    </lineage>
</organism>
<sequence>MALTGSCRAALTPVLRVGRFHTCAITRARAERSNPAVIKDRRAQIANPLDLDGEDLRGPQQEDITAAGHLVFQQQRQLLYYLRLIEHEMPKFVAYRKPFSPPGPSMPLVIRSISYGGEAHPAAAKRTIVVPVARLPLKDAAAIHKFKLLAGPRWSLDAPRDAGVMQDDAEREHGYFKISCEEFPKAAMNLKWASDTLDRLLAEANNADDSFADVPLDTRHLEAKVRKAKRGNHVYGRGRAQPSIRDFPKEWLPVSKLESASAIAST</sequence>
<gene>
    <name evidence="2" type="primary">RSM24</name>
    <name evidence="2" type="ORF">A0H81_00833</name>
</gene>
<dbReference type="PANTHER" id="PTHR13490">
    <property type="entry name" value="MITOCHONDRIAL 28S RIBOSOMAL PROTEIN S28"/>
    <property type="match status" value="1"/>
</dbReference>
<protein>
    <submittedName>
        <fullName evidence="2">37S ribosomal protein S24, mitochondrial</fullName>
    </submittedName>
</protein>
<dbReference type="STRING" id="5627.A0A1C7MPJ5"/>
<dbReference type="GO" id="GO:0032543">
    <property type="term" value="P:mitochondrial translation"/>
    <property type="evidence" value="ECO:0007669"/>
    <property type="project" value="InterPro"/>
</dbReference>
<evidence type="ECO:0000313" key="2">
    <source>
        <dbReference type="EMBL" id="OBZ78617.1"/>
    </source>
</evidence>
<dbReference type="InterPro" id="IPR039848">
    <property type="entry name" value="Ribosomal_mS35_mt"/>
</dbReference>
<dbReference type="OMA" id="AMNLKWA"/>
<dbReference type="AlphaFoldDB" id="A0A1C7MPJ5"/>
<dbReference type="GO" id="GO:0005763">
    <property type="term" value="C:mitochondrial small ribosomal subunit"/>
    <property type="evidence" value="ECO:0007669"/>
    <property type="project" value="TreeGrafter"/>
</dbReference>
<name>A0A1C7MPJ5_GRIFR</name>
<dbReference type="OrthoDB" id="283424at2759"/>
<keyword evidence="3" id="KW-1185">Reference proteome</keyword>
<dbReference type="Proteomes" id="UP000092993">
    <property type="component" value="Unassembled WGS sequence"/>
</dbReference>
<dbReference type="PANTHER" id="PTHR13490:SF0">
    <property type="entry name" value="SMALL RIBOSOMAL SUBUNIT PROTEIN MS35"/>
    <property type="match status" value="1"/>
</dbReference>